<feature type="domain" description="HAMP" evidence="2">
    <location>
        <begin position="212"/>
        <end position="265"/>
    </location>
</feature>
<dbReference type="SUPFAM" id="SSF58104">
    <property type="entry name" value="Methyl-accepting chemotaxis protein (MCP) signaling domain"/>
    <property type="match status" value="1"/>
</dbReference>
<feature type="transmembrane region" description="Helical" evidence="1">
    <location>
        <begin position="192"/>
        <end position="215"/>
    </location>
</feature>
<proteinExistence type="predicted"/>
<dbReference type="PROSITE" id="PS50885">
    <property type="entry name" value="HAMP"/>
    <property type="match status" value="1"/>
</dbReference>
<name>A0ABT5JN14_RHOTP</name>
<dbReference type="Gene3D" id="6.10.340.10">
    <property type="match status" value="1"/>
</dbReference>
<comment type="caution">
    <text evidence="3">The sequence shown here is derived from an EMBL/GenBank/DDBJ whole genome shotgun (WGS) entry which is preliminary data.</text>
</comment>
<organism evidence="3 4">
    <name type="scientific">Rhodoplanes tepidamans</name>
    <name type="common">Rhodoplanes cryptolactis</name>
    <dbReference type="NCBI Taxonomy" id="200616"/>
    <lineage>
        <taxon>Bacteria</taxon>
        <taxon>Pseudomonadati</taxon>
        <taxon>Pseudomonadota</taxon>
        <taxon>Alphaproteobacteria</taxon>
        <taxon>Hyphomicrobiales</taxon>
        <taxon>Nitrobacteraceae</taxon>
        <taxon>Rhodoplanes</taxon>
    </lineage>
</organism>
<dbReference type="PANTHER" id="PTHR32089">
    <property type="entry name" value="METHYL-ACCEPTING CHEMOTAXIS PROTEIN MCPB"/>
    <property type="match status" value="1"/>
</dbReference>
<dbReference type="Proteomes" id="UP001165652">
    <property type="component" value="Unassembled WGS sequence"/>
</dbReference>
<dbReference type="CDD" id="cd06225">
    <property type="entry name" value="HAMP"/>
    <property type="match status" value="1"/>
</dbReference>
<keyword evidence="4" id="KW-1185">Reference proteome</keyword>
<protein>
    <submittedName>
        <fullName evidence="3">Methyl-accepting chemotaxis protein</fullName>
    </submittedName>
</protein>
<feature type="non-terminal residue" evidence="3">
    <location>
        <position position="403"/>
    </location>
</feature>
<dbReference type="PANTHER" id="PTHR32089:SF112">
    <property type="entry name" value="LYSOZYME-LIKE PROTEIN-RELATED"/>
    <property type="match status" value="1"/>
</dbReference>
<feature type="transmembrane region" description="Helical" evidence="1">
    <location>
        <begin position="12"/>
        <end position="30"/>
    </location>
</feature>
<keyword evidence="1" id="KW-1133">Transmembrane helix</keyword>
<reference evidence="3" key="2">
    <citation type="submission" date="2023-02" db="EMBL/GenBank/DDBJ databases">
        <authorList>
            <person name="Rayyan A."/>
            <person name="Meyer T."/>
            <person name="Kyndt J.A."/>
        </authorList>
    </citation>
    <scope>NUCLEOTIDE SEQUENCE</scope>
    <source>
        <strain evidence="3">DSM 9987</strain>
    </source>
</reference>
<sequence length="403" mass="42737">MSLLSHIRILPKILSVILLLAAIAGFGSWYSGQQMHTIEGGYNKFLTGEAAARLANARLNRGVYQYEMYLYRIIAETSDEEMRKMPEQIAKALAFATEQAVAAKAAVPALASRYEQVERDLAAMGIAGKPVQELALANRNDEATNLLRTSVDPLAQKALSDTLKLAAEIERLTAAGTAELLTSTRSAITNSYLIVGSGVGVALIVAFVIAQFGIARPITDLTSGMRQLAEGKFDVVLAGLGRKDEIGQIADAVEAFKLKAAEKARAEAEAQQEAEKHAAAQRKAEMQKIADGFEAAVGEIIETVSSASTELEAAAGTLTRTAETTQSLATRVASASELASTNVQSVASATNEMASSVHEISRQVQESSRIAGDAVKQAEKTDSRIGELSQAASRIGDVVKLIT</sequence>
<dbReference type="InterPro" id="IPR003660">
    <property type="entry name" value="HAMP_dom"/>
</dbReference>
<accession>A0ABT5JN14</accession>
<evidence type="ECO:0000259" key="2">
    <source>
        <dbReference type="PROSITE" id="PS50885"/>
    </source>
</evidence>
<reference evidence="3" key="1">
    <citation type="journal article" date="2023" name="Microbiol Resour">
        <title>Genome Sequences of Rhodoplanes serenus and Two Thermotolerant Strains, Rhodoplanes tepidamans and 'Rhodoplanes cryptolactis,' Further Refine the Genus.</title>
        <authorList>
            <person name="Rayyan A.A."/>
            <person name="Kyndt J.A."/>
        </authorList>
    </citation>
    <scope>NUCLEOTIDE SEQUENCE</scope>
    <source>
        <strain evidence="3">DSM 9987</strain>
    </source>
</reference>
<evidence type="ECO:0000313" key="3">
    <source>
        <dbReference type="EMBL" id="MDC7790070.1"/>
    </source>
</evidence>
<dbReference type="Pfam" id="PF00672">
    <property type="entry name" value="HAMP"/>
    <property type="match status" value="1"/>
</dbReference>
<gene>
    <name evidence="3" type="ORF">PQJ73_30695</name>
</gene>
<dbReference type="SUPFAM" id="SSF158472">
    <property type="entry name" value="HAMP domain-like"/>
    <property type="match status" value="1"/>
</dbReference>
<dbReference type="RefSeq" id="WP_272780888.1">
    <property type="nucleotide sequence ID" value="NZ_JAQQLI010000124.1"/>
</dbReference>
<dbReference type="SMART" id="SM00304">
    <property type="entry name" value="HAMP"/>
    <property type="match status" value="1"/>
</dbReference>
<evidence type="ECO:0000313" key="4">
    <source>
        <dbReference type="Proteomes" id="UP001165652"/>
    </source>
</evidence>
<evidence type="ECO:0000256" key="1">
    <source>
        <dbReference type="SAM" id="Phobius"/>
    </source>
</evidence>
<dbReference type="EMBL" id="JAQQLI010000124">
    <property type="protein sequence ID" value="MDC7790070.1"/>
    <property type="molecule type" value="Genomic_DNA"/>
</dbReference>
<keyword evidence="1" id="KW-0472">Membrane</keyword>
<keyword evidence="1" id="KW-0812">Transmembrane</keyword>
<dbReference type="Gene3D" id="1.10.287.950">
    <property type="entry name" value="Methyl-accepting chemotaxis protein"/>
    <property type="match status" value="1"/>
</dbReference>